<protein>
    <submittedName>
        <fullName evidence="2">Uncharacterized protein</fullName>
    </submittedName>
</protein>
<dbReference type="EMBL" id="CP034550">
    <property type="protein sequence ID" value="QFZ19004.1"/>
    <property type="molecule type" value="Genomic_DNA"/>
</dbReference>
<dbReference type="KEGG" id="ssyi:EKG83_17480"/>
<evidence type="ECO:0000256" key="1">
    <source>
        <dbReference type="SAM" id="MobiDB-lite"/>
    </source>
</evidence>
<evidence type="ECO:0000313" key="2">
    <source>
        <dbReference type="EMBL" id="QFZ19004.1"/>
    </source>
</evidence>
<feature type="region of interest" description="Disordered" evidence="1">
    <location>
        <begin position="50"/>
        <end position="70"/>
    </location>
</feature>
<sequence length="70" mass="7729">MADRPDRVRADVDSWPTGRLLSVAARVVQGRFDEVLAELGLTHAGLDRTGHVTRAPDARDRREAARTAHL</sequence>
<dbReference type="RefSeq" id="WP_033433724.1">
    <property type="nucleotide sequence ID" value="NZ_CP034550.1"/>
</dbReference>
<evidence type="ECO:0000313" key="3">
    <source>
        <dbReference type="Proteomes" id="UP000325787"/>
    </source>
</evidence>
<reference evidence="3" key="1">
    <citation type="journal article" date="2021" name="Curr. Microbiol.">
        <title>Complete genome of nocamycin-producing strain Saccharothrix syringae NRRL B-16468 reveals the biosynthetic potential for secondary metabolites.</title>
        <authorList>
            <person name="Mo X."/>
            <person name="Yang S."/>
        </authorList>
    </citation>
    <scope>NUCLEOTIDE SEQUENCE [LARGE SCALE GENOMIC DNA]</scope>
    <source>
        <strain evidence="3">ATCC 51364 / DSM 43886 / JCM 6844 / KCTC 9398 / NBRC 14523 / NRRL B-16468 / INA 2240</strain>
    </source>
</reference>
<accession>A0A5Q0GZM5</accession>
<organism evidence="2 3">
    <name type="scientific">Saccharothrix syringae</name>
    <name type="common">Nocardiopsis syringae</name>
    <dbReference type="NCBI Taxonomy" id="103733"/>
    <lineage>
        <taxon>Bacteria</taxon>
        <taxon>Bacillati</taxon>
        <taxon>Actinomycetota</taxon>
        <taxon>Actinomycetes</taxon>
        <taxon>Pseudonocardiales</taxon>
        <taxon>Pseudonocardiaceae</taxon>
        <taxon>Saccharothrix</taxon>
    </lineage>
</organism>
<name>A0A5Q0GZM5_SACSY</name>
<dbReference type="Proteomes" id="UP000325787">
    <property type="component" value="Chromosome"/>
</dbReference>
<gene>
    <name evidence="2" type="ORF">EKG83_17480</name>
</gene>
<proteinExistence type="predicted"/>
<dbReference type="AlphaFoldDB" id="A0A5Q0GZM5"/>
<keyword evidence="3" id="KW-1185">Reference proteome</keyword>
<dbReference type="OrthoDB" id="69852at2"/>